<organism evidence="2 3">
    <name type="scientific">Phellinidium pouzarii</name>
    <dbReference type="NCBI Taxonomy" id="167371"/>
    <lineage>
        <taxon>Eukaryota</taxon>
        <taxon>Fungi</taxon>
        <taxon>Dikarya</taxon>
        <taxon>Basidiomycota</taxon>
        <taxon>Agaricomycotina</taxon>
        <taxon>Agaricomycetes</taxon>
        <taxon>Hymenochaetales</taxon>
        <taxon>Hymenochaetaceae</taxon>
        <taxon>Phellinidium</taxon>
    </lineage>
</organism>
<dbReference type="OrthoDB" id="2688364at2759"/>
<evidence type="ECO:0000313" key="2">
    <source>
        <dbReference type="EMBL" id="THH10694.1"/>
    </source>
</evidence>
<evidence type="ECO:0000259" key="1">
    <source>
        <dbReference type="PROSITE" id="PS50181"/>
    </source>
</evidence>
<keyword evidence="3" id="KW-1185">Reference proteome</keyword>
<dbReference type="InterPro" id="IPR036047">
    <property type="entry name" value="F-box-like_dom_sf"/>
</dbReference>
<feature type="domain" description="F-box" evidence="1">
    <location>
        <begin position="312"/>
        <end position="358"/>
    </location>
</feature>
<comment type="caution">
    <text evidence="2">The sequence shown here is derived from an EMBL/GenBank/DDBJ whole genome shotgun (WGS) entry which is preliminary data.</text>
</comment>
<evidence type="ECO:0000313" key="3">
    <source>
        <dbReference type="Proteomes" id="UP000308199"/>
    </source>
</evidence>
<protein>
    <recommendedName>
        <fullName evidence="1">F-box domain-containing protein</fullName>
    </recommendedName>
</protein>
<dbReference type="AlphaFoldDB" id="A0A4S4LFK4"/>
<accession>A0A4S4LFK4</accession>
<sequence>MLHGSLSLLSLPEELIITVIFSCSVDDILNLENTCTSIRHLCQSRVIWLSLIQSLDVEQAPDLPPNQPLESLSSSDLKGKVIRAKRSYHRWNTEGCRISKQIELHVDVPLDATPSRLDPRLLPGGREVLVENGGRLELWSLVSHERLWTAPHNEGHCECLSFDFELAQDSAILNIAGIFVVPELSVTTLRIFCYDFQRHTAKLAFERDLPAAFVFHAMLRGDIFMATISRSFQTVMVNWKIGGGIFIDFIDSTTALRIYTKPTHITDDHLISIMQDTYLSVVAVPLSAMDGRWSQSKSFKDWEKMTLSIDDPCNFLSLPGELIIAILSACPIEDVLNVQKTCKDIQRYCQDRAIWLSLIQSLDVEQAPDLPPSQPLESLSAPDLKNKVIRAGDRPGRLNPYLLPGGREVIIEKQGQLELWSLHSQECLWSSPSLEGGFYCLSFDFELVQSGKVLNIAGIFVIPERKITVLRVFCYDFEKHAAELAIERNLPTAFIFHTLLRGDIFVTSVPHTFQTVIINWKEREGLILDFIYSETGLRIRSPPVRIADGHIIAIMKLASFSAVAIPLSALDGHWSQSESFVDWESVSINPDRFTVLPLTFGEDDNTSSNNMFHPTLLAMHSFKPTWIKDAPTEIYVVVYDGVGFASKRFVSYRLQLSQARQSCLSYVPDSEKRRLISPNSASANGSAPYSLTVVAMECASAAKLPWNENSLSNAGHVYQPHNTLSLDTIIRPEDLDVQPTMLSVEPWSGAIVAGTPGLVRVYYLD</sequence>
<name>A0A4S4LFK4_9AGAM</name>
<proteinExistence type="predicted"/>
<dbReference type="SUPFAM" id="SSF81383">
    <property type="entry name" value="F-box domain"/>
    <property type="match status" value="2"/>
</dbReference>
<reference evidence="2 3" key="1">
    <citation type="submission" date="2019-02" db="EMBL/GenBank/DDBJ databases">
        <title>Genome sequencing of the rare red list fungi Phellinidium pouzarii.</title>
        <authorList>
            <person name="Buettner E."/>
            <person name="Kellner H."/>
        </authorList>
    </citation>
    <scope>NUCLEOTIDE SEQUENCE [LARGE SCALE GENOMIC DNA]</scope>
    <source>
        <strain evidence="2 3">DSM 108285</strain>
    </source>
</reference>
<dbReference type="Proteomes" id="UP000308199">
    <property type="component" value="Unassembled WGS sequence"/>
</dbReference>
<dbReference type="PROSITE" id="PS50181">
    <property type="entry name" value="FBOX"/>
    <property type="match status" value="2"/>
</dbReference>
<dbReference type="EMBL" id="SGPK01000029">
    <property type="protein sequence ID" value="THH10694.1"/>
    <property type="molecule type" value="Genomic_DNA"/>
</dbReference>
<dbReference type="SMART" id="SM00256">
    <property type="entry name" value="FBOX"/>
    <property type="match status" value="2"/>
</dbReference>
<dbReference type="InterPro" id="IPR001810">
    <property type="entry name" value="F-box_dom"/>
</dbReference>
<feature type="domain" description="F-box" evidence="1">
    <location>
        <begin position="5"/>
        <end position="51"/>
    </location>
</feature>
<dbReference type="Gene3D" id="1.20.1280.50">
    <property type="match status" value="1"/>
</dbReference>
<gene>
    <name evidence="2" type="ORF">EW145_g1143</name>
</gene>